<dbReference type="AlphaFoldDB" id="A0A6N7BXJ7"/>
<dbReference type="Proteomes" id="UP000471465">
    <property type="component" value="Unassembled WGS sequence"/>
</dbReference>
<evidence type="ECO:0000313" key="2">
    <source>
        <dbReference type="Proteomes" id="UP000471465"/>
    </source>
</evidence>
<comment type="caution">
    <text evidence="1">The sequence shown here is derived from an EMBL/GenBank/DDBJ whole genome shotgun (WGS) entry which is preliminary data.</text>
</comment>
<sequence>MNTLSIIDELNYSQFLIYGQSIGDDLLGFEIDANVSFCCMENNVGCDFLYQERHDETNCMLTLRCKFANNVSYQQMADYLEEKWLEHVCYQEFEKHYIEVVNDQLIFYYVTRSSCGLGVTGKIVAT</sequence>
<gene>
    <name evidence="1" type="ORF">FQV37_1141</name>
</gene>
<organism evidence="1 2">
    <name type="scientific">Psychrobacter nivimaris</name>
    <dbReference type="NCBI Taxonomy" id="281738"/>
    <lineage>
        <taxon>Bacteria</taxon>
        <taxon>Pseudomonadati</taxon>
        <taxon>Pseudomonadota</taxon>
        <taxon>Gammaproteobacteria</taxon>
        <taxon>Moraxellales</taxon>
        <taxon>Moraxellaceae</taxon>
        <taxon>Psychrobacter</taxon>
    </lineage>
</organism>
<accession>A0A6N7BXJ7</accession>
<keyword evidence="2" id="KW-1185">Reference proteome</keyword>
<evidence type="ECO:0000313" key="1">
    <source>
        <dbReference type="EMBL" id="KAF0568414.1"/>
    </source>
</evidence>
<proteinExistence type="predicted"/>
<dbReference type="RefSeq" id="WP_160022565.1">
    <property type="nucleotide sequence ID" value="NZ_VZIZ01000020.1"/>
</dbReference>
<name>A0A6N7BXJ7_9GAMM</name>
<dbReference type="EMBL" id="VZIZ01000020">
    <property type="protein sequence ID" value="KAF0568414.1"/>
    <property type="molecule type" value="Genomic_DNA"/>
</dbReference>
<reference evidence="1 2" key="1">
    <citation type="submission" date="2019-09" db="EMBL/GenBank/DDBJ databases">
        <title>Draft genome sequence of Psychrobacter nivimaris LAMA 639, in search for biotechnological relevant genes.</title>
        <authorList>
            <person name="Lima A.O.S."/>
            <person name="Staloch B.E.K."/>
            <person name="Freitas R.C."/>
            <person name="Niero H."/>
            <person name="Silva M.A.C."/>
        </authorList>
    </citation>
    <scope>NUCLEOTIDE SEQUENCE [LARGE SCALE GENOMIC DNA]</scope>
    <source>
        <strain evidence="1 2">LAMA 639</strain>
    </source>
</reference>
<protein>
    <submittedName>
        <fullName evidence="1">Uncharacterized protein</fullName>
    </submittedName>
</protein>